<dbReference type="Proteomes" id="UP000595662">
    <property type="component" value="Chromosome 6"/>
</dbReference>
<organism evidence="2 3">
    <name type="scientific">Penicillium digitatum</name>
    <name type="common">Green mold</name>
    <dbReference type="NCBI Taxonomy" id="36651"/>
    <lineage>
        <taxon>Eukaryota</taxon>
        <taxon>Fungi</taxon>
        <taxon>Dikarya</taxon>
        <taxon>Ascomycota</taxon>
        <taxon>Pezizomycotina</taxon>
        <taxon>Eurotiomycetes</taxon>
        <taxon>Eurotiomycetidae</taxon>
        <taxon>Eurotiales</taxon>
        <taxon>Aspergillaceae</taxon>
        <taxon>Penicillium</taxon>
    </lineage>
</organism>
<evidence type="ECO:0000256" key="1">
    <source>
        <dbReference type="SAM" id="MobiDB-lite"/>
    </source>
</evidence>
<evidence type="ECO:0000313" key="2">
    <source>
        <dbReference type="EMBL" id="QQK48332.1"/>
    </source>
</evidence>
<dbReference type="EMBL" id="CP060779">
    <property type="protein sequence ID" value="QQK48332.1"/>
    <property type="molecule type" value="Genomic_DNA"/>
</dbReference>
<accession>A0A7T6XWC9</accession>
<feature type="region of interest" description="Disordered" evidence="1">
    <location>
        <begin position="1"/>
        <end position="26"/>
    </location>
</feature>
<gene>
    <name evidence="2" type="ORF">Pdw03_5967</name>
</gene>
<dbReference type="GeneID" id="90952793"/>
<evidence type="ECO:0000313" key="3">
    <source>
        <dbReference type="Proteomes" id="UP000595662"/>
    </source>
</evidence>
<name>A0A7T6XWC9_PENDI</name>
<reference evidence="2 3" key="1">
    <citation type="submission" date="2020-08" db="EMBL/GenBank/DDBJ databases">
        <title>The completed genome sequence of the pathogenic ascomycete fungus Penicillium digitatum.</title>
        <authorList>
            <person name="Wang M."/>
        </authorList>
    </citation>
    <scope>NUCLEOTIDE SEQUENCE [LARGE SCALE GENOMIC DNA]</scope>
    <source>
        <strain evidence="2 3">PdW03</strain>
    </source>
</reference>
<dbReference type="RefSeq" id="XP_065958153.1">
    <property type="nucleotide sequence ID" value="XM_066101213.1"/>
</dbReference>
<dbReference type="AlphaFoldDB" id="A0A7T6XWC9"/>
<sequence>MLKNEPTQGRAPCERVGKHLTSRHASRPEAKIAQLLFEQMKQQLNRPLNNAGLLFESDPNRLRSLILTIKKCALDFLLRQHLSDRLSTSTTHVEISAPTKSL</sequence>
<proteinExistence type="predicted"/>
<protein>
    <submittedName>
        <fullName evidence="2">Uncharacterized protein</fullName>
    </submittedName>
</protein>